<dbReference type="PROSITE" id="PS50158">
    <property type="entry name" value="ZF_CCHC"/>
    <property type="match status" value="1"/>
</dbReference>
<reference evidence="4 5" key="1">
    <citation type="journal article" date="2019" name="Environ. Microbiol.">
        <title>At the nexus of three kingdoms: the genome of the mycorrhizal fungus Gigaspora margarita provides insights into plant, endobacterial and fungal interactions.</title>
        <authorList>
            <person name="Venice F."/>
            <person name="Ghignone S."/>
            <person name="Salvioli di Fossalunga A."/>
            <person name="Amselem J."/>
            <person name="Novero M."/>
            <person name="Xianan X."/>
            <person name="Sedzielewska Toro K."/>
            <person name="Morin E."/>
            <person name="Lipzen A."/>
            <person name="Grigoriev I.V."/>
            <person name="Henrissat B."/>
            <person name="Martin F.M."/>
            <person name="Bonfante P."/>
        </authorList>
    </citation>
    <scope>NUCLEOTIDE SEQUENCE [LARGE SCALE GENOMIC DNA]</scope>
    <source>
        <strain evidence="4 5">BEG34</strain>
    </source>
</reference>
<evidence type="ECO:0000256" key="2">
    <source>
        <dbReference type="SAM" id="MobiDB-lite"/>
    </source>
</evidence>
<dbReference type="InterPro" id="IPR001878">
    <property type="entry name" value="Znf_CCHC"/>
</dbReference>
<dbReference type="Proteomes" id="UP000439903">
    <property type="component" value="Unassembled WGS sequence"/>
</dbReference>
<proteinExistence type="predicted"/>
<accession>A0A8H3WWZ3</accession>
<keyword evidence="1" id="KW-0863">Zinc-finger</keyword>
<evidence type="ECO:0000256" key="1">
    <source>
        <dbReference type="PROSITE-ProRule" id="PRU00047"/>
    </source>
</evidence>
<evidence type="ECO:0000313" key="4">
    <source>
        <dbReference type="EMBL" id="KAF0339051.1"/>
    </source>
</evidence>
<evidence type="ECO:0000259" key="3">
    <source>
        <dbReference type="PROSITE" id="PS50158"/>
    </source>
</evidence>
<sequence>MTTKGTSYLLKEEFIIEDNYQGLATKLLNENFELPLGLLIKETNQEVIKEETKKDLKPVKQNPQTIIQDKAEIYILKEWKQAFLDKKLQPRKYPKLLELAVKHKEPQETISKRITEIENKINNLGTLQRREVQRKVEISPGFVITRIIEEEYRVQITREEIATAVLYCALVKQDRLDEFLRYSRRSRYNVKLAKDHDGTGDAANHQVAEFVVNFNKQVFAIIATKLKGTALSCYKTNEARANCWWKSNINNDGPTIALLKDIKNYPVALNFNYTATGWHATARRSGFKNGIVADPANSPAADIVQVGFREIFDEQFITEAVQETYQQQFLKYKFMPNWNDENSYDKYRQRFEELRVLANYQYAANFKSGPYTDYKLRLPPEMKERLTFQSGLGAITTEADFWQQTSAIFHSIRQNKVDSGKAQTDLRINRFQKKETSTKKFKRINNVDITRRNDKRNDNCFNCNQPGHYARNCPLQRKKESFNRIETTRNSQGKLVQKTKYCSICGNARPYHSRNCQRNNKYQYNGKFAKGPTPMALNKIKTNYSNNKGRSYNKPQNKNFRNNKPPFKKKVHNVKESKPSSSNNFQRKTKVQHLEDIEEESEEEYEYYSQGEEEYESEEEKPKIRNVVTTKDFRNKKDYF</sequence>
<dbReference type="AlphaFoldDB" id="A0A8H3WWZ3"/>
<protein>
    <recommendedName>
        <fullName evidence="3">CCHC-type domain-containing protein</fullName>
    </recommendedName>
</protein>
<gene>
    <name evidence="4" type="ORF">F8M41_016392</name>
</gene>
<dbReference type="GO" id="GO:0008270">
    <property type="term" value="F:zinc ion binding"/>
    <property type="evidence" value="ECO:0007669"/>
    <property type="project" value="UniProtKB-KW"/>
</dbReference>
<keyword evidence="1" id="KW-0862">Zinc</keyword>
<dbReference type="Pfam" id="PF00098">
    <property type="entry name" value="zf-CCHC"/>
    <property type="match status" value="1"/>
</dbReference>
<keyword evidence="5" id="KW-1185">Reference proteome</keyword>
<feature type="compositionally biased region" description="Low complexity" evidence="2">
    <location>
        <begin position="553"/>
        <end position="565"/>
    </location>
</feature>
<keyword evidence="1" id="KW-0479">Metal-binding</keyword>
<comment type="caution">
    <text evidence="4">The sequence shown here is derived from an EMBL/GenBank/DDBJ whole genome shotgun (WGS) entry which is preliminary data.</text>
</comment>
<feature type="region of interest" description="Disordered" evidence="2">
    <location>
        <begin position="544"/>
        <end position="622"/>
    </location>
</feature>
<dbReference type="EMBL" id="WTPW01003535">
    <property type="protein sequence ID" value="KAF0339051.1"/>
    <property type="molecule type" value="Genomic_DNA"/>
</dbReference>
<dbReference type="InterPro" id="IPR036875">
    <property type="entry name" value="Znf_CCHC_sf"/>
</dbReference>
<name>A0A8H3WWZ3_GIGMA</name>
<dbReference type="SUPFAM" id="SSF57756">
    <property type="entry name" value="Retrovirus zinc finger-like domains"/>
    <property type="match status" value="1"/>
</dbReference>
<feature type="compositionally biased region" description="Acidic residues" evidence="2">
    <location>
        <begin position="596"/>
        <end position="619"/>
    </location>
</feature>
<organism evidence="4 5">
    <name type="scientific">Gigaspora margarita</name>
    <dbReference type="NCBI Taxonomy" id="4874"/>
    <lineage>
        <taxon>Eukaryota</taxon>
        <taxon>Fungi</taxon>
        <taxon>Fungi incertae sedis</taxon>
        <taxon>Mucoromycota</taxon>
        <taxon>Glomeromycotina</taxon>
        <taxon>Glomeromycetes</taxon>
        <taxon>Diversisporales</taxon>
        <taxon>Gigasporaceae</taxon>
        <taxon>Gigaspora</taxon>
    </lineage>
</organism>
<dbReference type="SMART" id="SM00343">
    <property type="entry name" value="ZnF_C2HC"/>
    <property type="match status" value="1"/>
</dbReference>
<feature type="domain" description="CCHC-type" evidence="3">
    <location>
        <begin position="460"/>
        <end position="474"/>
    </location>
</feature>
<dbReference type="Gene3D" id="4.10.60.10">
    <property type="entry name" value="Zinc finger, CCHC-type"/>
    <property type="match status" value="1"/>
</dbReference>
<evidence type="ECO:0000313" key="5">
    <source>
        <dbReference type="Proteomes" id="UP000439903"/>
    </source>
</evidence>
<dbReference type="GO" id="GO:0003676">
    <property type="term" value="F:nucleic acid binding"/>
    <property type="evidence" value="ECO:0007669"/>
    <property type="project" value="InterPro"/>
</dbReference>